<dbReference type="HOGENOM" id="CLU_033863_4_1_9"/>
<feature type="transmembrane region" description="Helical" evidence="3">
    <location>
        <begin position="106"/>
        <end position="128"/>
    </location>
</feature>
<dbReference type="STRING" id="649747.HMPREF0083_03405"/>
<feature type="transmembrane region" description="Helical" evidence="3">
    <location>
        <begin position="279"/>
        <end position="297"/>
    </location>
</feature>
<dbReference type="PANTHER" id="PTHR12715:SF4">
    <property type="entry name" value="EAMA DOMAIN-CONTAINING PROTEIN"/>
    <property type="match status" value="1"/>
</dbReference>
<dbReference type="InterPro" id="IPR000620">
    <property type="entry name" value="EamA_dom"/>
</dbReference>
<dbReference type="PANTHER" id="PTHR12715">
    <property type="entry name" value="TRANSPORTER, DRUG/METABOLITE EXPORTER FAMILY"/>
    <property type="match status" value="1"/>
</dbReference>
<evidence type="ECO:0000313" key="6">
    <source>
        <dbReference type="Proteomes" id="UP000016511"/>
    </source>
</evidence>
<dbReference type="Pfam" id="PF00892">
    <property type="entry name" value="EamA"/>
    <property type="match status" value="2"/>
</dbReference>
<feature type="transmembrane region" description="Helical" evidence="3">
    <location>
        <begin position="21"/>
        <end position="40"/>
    </location>
</feature>
<evidence type="ECO:0000256" key="3">
    <source>
        <dbReference type="SAM" id="Phobius"/>
    </source>
</evidence>
<evidence type="ECO:0000256" key="1">
    <source>
        <dbReference type="ARBA" id="ARBA00004127"/>
    </source>
</evidence>
<feature type="domain" description="EamA" evidence="4">
    <location>
        <begin position="162"/>
        <end position="296"/>
    </location>
</feature>
<keyword evidence="3" id="KW-0812">Transmembrane</keyword>
<protein>
    <submittedName>
        <fullName evidence="5">Putative membrane protein</fullName>
    </submittedName>
</protein>
<dbReference type="GO" id="GO:0016020">
    <property type="term" value="C:membrane"/>
    <property type="evidence" value="ECO:0007669"/>
    <property type="project" value="InterPro"/>
</dbReference>
<comment type="subcellular location">
    <subcellularLocation>
        <location evidence="1">Endomembrane system</location>
        <topology evidence="1">Multi-pass membrane protein</topology>
    </subcellularLocation>
</comment>
<reference evidence="5 6" key="1">
    <citation type="submission" date="2013-08" db="EMBL/GenBank/DDBJ databases">
        <authorList>
            <person name="Weinstock G."/>
            <person name="Sodergren E."/>
            <person name="Wylie T."/>
            <person name="Fulton L."/>
            <person name="Fulton R."/>
            <person name="Fronick C."/>
            <person name="O'Laughlin M."/>
            <person name="Godfrey J."/>
            <person name="Miner T."/>
            <person name="Herter B."/>
            <person name="Appelbaum E."/>
            <person name="Cordes M."/>
            <person name="Lek S."/>
            <person name="Wollam A."/>
            <person name="Pepin K.H."/>
            <person name="Palsikar V.B."/>
            <person name="Mitreva M."/>
            <person name="Wilson R.K."/>
        </authorList>
    </citation>
    <scope>NUCLEOTIDE SEQUENCE [LARGE SCALE GENOMIC DNA]</scope>
    <source>
        <strain evidence="5 6">ATCC 12856</strain>
    </source>
</reference>
<comment type="similarity">
    <text evidence="2">Belongs to the EamA transporter family.</text>
</comment>
<accession>U1YCG5</accession>
<keyword evidence="3" id="KW-1133">Transmembrane helix</keyword>
<feature type="transmembrane region" description="Helical" evidence="3">
    <location>
        <begin position="164"/>
        <end position="181"/>
    </location>
</feature>
<evidence type="ECO:0000313" key="5">
    <source>
        <dbReference type="EMBL" id="ERI08506.1"/>
    </source>
</evidence>
<feature type="transmembrane region" description="Helical" evidence="3">
    <location>
        <begin position="257"/>
        <end position="273"/>
    </location>
</feature>
<dbReference type="Proteomes" id="UP000016511">
    <property type="component" value="Unassembled WGS sequence"/>
</dbReference>
<dbReference type="InterPro" id="IPR037185">
    <property type="entry name" value="EmrE-like"/>
</dbReference>
<sequence>MVGFKKKGWGNMHKQSDTSIILAHSLSIFLWASAFVGIRAGLDAYTPEHLSLLRLLVGSTLLAIFGFIFRIRLPEAKDIPAILLLGGLGFTVYHTALNYGEQTVSAGAASVFVSTTPIFAAIFALLFFGEQLGIRQWAGAMLAFLGVIIISLGTGSTFQFNNGVLLILLAAFSESIYFTFQKPYLEKYGFFVFTSYAIWAGTFWMLIFLPGLGDAIMHAPRSATVSILYLGVFPTVVPYLALAFIASRNGASEATRSLYLIPSLAFIIAWIWLGEIPTFLSIVGGAITLFGVLLSNIKTDKKQDQPNYSL</sequence>
<gene>
    <name evidence="5" type="ORF">HMPREF0083_03405</name>
</gene>
<feature type="transmembrane region" description="Helical" evidence="3">
    <location>
        <begin position="188"/>
        <end position="207"/>
    </location>
</feature>
<feature type="transmembrane region" description="Helical" evidence="3">
    <location>
        <begin position="140"/>
        <end position="158"/>
    </location>
</feature>
<dbReference type="PATRIC" id="fig|649747.3.peg.3095"/>
<keyword evidence="6" id="KW-1185">Reference proteome</keyword>
<comment type="caution">
    <text evidence="5">The sequence shown here is derived from an EMBL/GenBank/DDBJ whole genome shotgun (WGS) entry which is preliminary data.</text>
</comment>
<evidence type="ECO:0000256" key="2">
    <source>
        <dbReference type="ARBA" id="ARBA00007362"/>
    </source>
</evidence>
<dbReference type="eggNOG" id="COG0697">
    <property type="taxonomic scope" value="Bacteria"/>
</dbReference>
<dbReference type="Gene3D" id="1.10.3730.20">
    <property type="match status" value="1"/>
</dbReference>
<dbReference type="InterPro" id="IPR052756">
    <property type="entry name" value="Alkyne_AA_exporter"/>
</dbReference>
<name>U1YCG5_ANEAE</name>
<feature type="transmembrane region" description="Helical" evidence="3">
    <location>
        <begin position="227"/>
        <end position="245"/>
    </location>
</feature>
<proteinExistence type="inferred from homology"/>
<dbReference type="EMBL" id="AWSJ01000202">
    <property type="protein sequence ID" value="ERI08506.1"/>
    <property type="molecule type" value="Genomic_DNA"/>
</dbReference>
<keyword evidence="3" id="KW-0472">Membrane</keyword>
<feature type="transmembrane region" description="Helical" evidence="3">
    <location>
        <begin position="81"/>
        <end position="100"/>
    </location>
</feature>
<evidence type="ECO:0000259" key="4">
    <source>
        <dbReference type="Pfam" id="PF00892"/>
    </source>
</evidence>
<feature type="domain" description="EamA" evidence="4">
    <location>
        <begin position="20"/>
        <end position="151"/>
    </location>
</feature>
<organism evidence="5 6">
    <name type="scientific">Aneurinibacillus aneurinilyticus ATCC 12856</name>
    <dbReference type="NCBI Taxonomy" id="649747"/>
    <lineage>
        <taxon>Bacteria</taxon>
        <taxon>Bacillati</taxon>
        <taxon>Bacillota</taxon>
        <taxon>Bacilli</taxon>
        <taxon>Bacillales</taxon>
        <taxon>Paenibacillaceae</taxon>
        <taxon>Aneurinibacillus group</taxon>
        <taxon>Aneurinibacillus</taxon>
    </lineage>
</organism>
<dbReference type="SUPFAM" id="SSF103481">
    <property type="entry name" value="Multidrug resistance efflux transporter EmrE"/>
    <property type="match status" value="2"/>
</dbReference>
<dbReference type="AlphaFoldDB" id="U1YCG5"/>
<feature type="transmembrane region" description="Helical" evidence="3">
    <location>
        <begin position="52"/>
        <end position="69"/>
    </location>
</feature>